<dbReference type="SUPFAM" id="SSF144083">
    <property type="entry name" value="Magnesium transport protein CorA, transmembrane region"/>
    <property type="match status" value="1"/>
</dbReference>
<dbReference type="PANTHER" id="PTHR46494">
    <property type="entry name" value="CORA FAMILY METAL ION TRANSPORTER (EUROFUNG)"/>
    <property type="match status" value="1"/>
</dbReference>
<comment type="function">
    <text evidence="8">Mediates influx of magnesium ions.</text>
</comment>
<dbReference type="RefSeq" id="WP_260594759.1">
    <property type="nucleotide sequence ID" value="NZ_CP104003.1"/>
</dbReference>
<name>A0A9E7R4E5_9EURY</name>
<keyword evidence="5 8" id="KW-0812">Transmembrane</keyword>
<dbReference type="GO" id="GO:0005886">
    <property type="term" value="C:plasma membrane"/>
    <property type="evidence" value="ECO:0007669"/>
    <property type="project" value="UniProtKB-SubCell"/>
</dbReference>
<dbReference type="GO" id="GO:0000287">
    <property type="term" value="F:magnesium ion binding"/>
    <property type="evidence" value="ECO:0007669"/>
    <property type="project" value="TreeGrafter"/>
</dbReference>
<evidence type="ECO:0000313" key="9">
    <source>
        <dbReference type="EMBL" id="UWM55656.1"/>
    </source>
</evidence>
<keyword evidence="8" id="KW-0406">Ion transport</keyword>
<keyword evidence="4 8" id="KW-1003">Cell membrane</keyword>
<organism evidence="9 10">
    <name type="scientific">Salinirubellus salinus</name>
    <dbReference type="NCBI Taxonomy" id="1364945"/>
    <lineage>
        <taxon>Archaea</taxon>
        <taxon>Methanobacteriati</taxon>
        <taxon>Methanobacteriota</taxon>
        <taxon>Stenosarchaea group</taxon>
        <taxon>Halobacteria</taxon>
        <taxon>Halobacteriales</taxon>
        <taxon>Natronomonadaceae</taxon>
        <taxon>Salinirubellus</taxon>
    </lineage>
</organism>
<dbReference type="Gene3D" id="1.20.58.340">
    <property type="entry name" value="Magnesium transport protein CorA, transmembrane region"/>
    <property type="match status" value="2"/>
</dbReference>
<dbReference type="SUPFAM" id="SSF143865">
    <property type="entry name" value="CorA soluble domain-like"/>
    <property type="match status" value="1"/>
</dbReference>
<dbReference type="Proteomes" id="UP001057580">
    <property type="component" value="Chromosome"/>
</dbReference>
<keyword evidence="10" id="KW-1185">Reference proteome</keyword>
<evidence type="ECO:0000256" key="3">
    <source>
        <dbReference type="ARBA" id="ARBA00022448"/>
    </source>
</evidence>
<dbReference type="AlphaFoldDB" id="A0A9E7R4E5"/>
<dbReference type="CDD" id="cd12828">
    <property type="entry name" value="TmCorA-like_1"/>
    <property type="match status" value="1"/>
</dbReference>
<sequence>MIRATVYSAAGGVETYDDLLGAREADGTTWVRVTDADRDELDRAAEAFDIHPLVVEDVVNDVRPKTEPFGGYTFCLVKDAELRRGEQTFDEEVDANPVGVCIGRDWVVTLATERVVAVDRIWDAVERGDERLLQRGPDFTAYRVLDVVVDEYFDVLDGVETNIERIEDAVLESTGIETLEAINTVRRDLLAFRKLAWPTREALSVLARGDVDQVAAETEKYYRDVYEDLVQVVDLVETYRDLARGARDIYLNTVSQSTNEVMKVLTVIATLFLPLTFVAGVYGMNFERMPELGWQNGYYAVMLGMALLAVVMLAYFRRQRYL</sequence>
<dbReference type="Gene3D" id="3.30.460.20">
    <property type="entry name" value="CorA soluble domain-like"/>
    <property type="match status" value="1"/>
</dbReference>
<comment type="subcellular location">
    <subcellularLocation>
        <location evidence="1">Cell membrane</location>
        <topology evidence="1">Multi-pass membrane protein</topology>
    </subcellularLocation>
    <subcellularLocation>
        <location evidence="8">Membrane</location>
        <topology evidence="8">Multi-pass membrane protein</topology>
    </subcellularLocation>
</comment>
<keyword evidence="8" id="KW-0460">Magnesium</keyword>
<evidence type="ECO:0000256" key="5">
    <source>
        <dbReference type="ARBA" id="ARBA00022692"/>
    </source>
</evidence>
<dbReference type="GO" id="GO:0015087">
    <property type="term" value="F:cobalt ion transmembrane transporter activity"/>
    <property type="evidence" value="ECO:0007669"/>
    <property type="project" value="UniProtKB-UniRule"/>
</dbReference>
<evidence type="ECO:0000256" key="8">
    <source>
        <dbReference type="RuleBase" id="RU362010"/>
    </source>
</evidence>
<feature type="transmembrane region" description="Helical" evidence="8">
    <location>
        <begin position="264"/>
        <end position="285"/>
    </location>
</feature>
<protein>
    <recommendedName>
        <fullName evidence="8">Magnesium transport protein CorA</fullName>
    </recommendedName>
</protein>
<dbReference type="KEGG" id="ssai:N0B31_05070"/>
<comment type="similarity">
    <text evidence="2 8">Belongs to the CorA metal ion transporter (MIT) (TC 1.A.35) family.</text>
</comment>
<evidence type="ECO:0000256" key="1">
    <source>
        <dbReference type="ARBA" id="ARBA00004651"/>
    </source>
</evidence>
<keyword evidence="3 8" id="KW-0813">Transport</keyword>
<dbReference type="InterPro" id="IPR002523">
    <property type="entry name" value="MgTranspt_CorA/ZnTranspt_ZntB"/>
</dbReference>
<dbReference type="GeneID" id="74941770"/>
<dbReference type="EMBL" id="CP104003">
    <property type="protein sequence ID" value="UWM55656.1"/>
    <property type="molecule type" value="Genomic_DNA"/>
</dbReference>
<proteinExistence type="inferred from homology"/>
<evidence type="ECO:0000313" key="10">
    <source>
        <dbReference type="Proteomes" id="UP001057580"/>
    </source>
</evidence>
<accession>A0A9E7R4E5</accession>
<gene>
    <name evidence="8 9" type="primary">corA</name>
    <name evidence="9" type="ORF">N0B31_05070</name>
</gene>
<dbReference type="GO" id="GO:0015095">
    <property type="term" value="F:magnesium ion transmembrane transporter activity"/>
    <property type="evidence" value="ECO:0007669"/>
    <property type="project" value="UniProtKB-UniRule"/>
</dbReference>
<evidence type="ECO:0000256" key="4">
    <source>
        <dbReference type="ARBA" id="ARBA00022475"/>
    </source>
</evidence>
<evidence type="ECO:0000256" key="7">
    <source>
        <dbReference type="ARBA" id="ARBA00023136"/>
    </source>
</evidence>
<dbReference type="Pfam" id="PF01544">
    <property type="entry name" value="CorA"/>
    <property type="match status" value="1"/>
</dbReference>
<dbReference type="FunFam" id="1.20.58.340:FF:000012">
    <property type="entry name" value="Magnesium transport protein CorA"/>
    <property type="match status" value="1"/>
</dbReference>
<keyword evidence="7 8" id="KW-0472">Membrane</keyword>
<evidence type="ECO:0000256" key="6">
    <source>
        <dbReference type="ARBA" id="ARBA00022989"/>
    </source>
</evidence>
<dbReference type="NCBIfam" id="TIGR00383">
    <property type="entry name" value="corA"/>
    <property type="match status" value="1"/>
</dbReference>
<keyword evidence="6 8" id="KW-1133">Transmembrane helix</keyword>
<reference evidence="9" key="1">
    <citation type="submission" date="2022-09" db="EMBL/GenBank/DDBJ databases">
        <title>Diverse halophilic archaea isolated from saline environments.</title>
        <authorList>
            <person name="Cui H.-L."/>
        </authorList>
    </citation>
    <scope>NUCLEOTIDE SEQUENCE</scope>
    <source>
        <strain evidence="9">ZS-35-S2</strain>
    </source>
</reference>
<dbReference type="InterPro" id="IPR004488">
    <property type="entry name" value="Mg/Co-transport_prot_CorA"/>
</dbReference>
<dbReference type="PANTHER" id="PTHR46494:SF1">
    <property type="entry name" value="CORA FAMILY METAL ION TRANSPORTER (EUROFUNG)"/>
    <property type="match status" value="1"/>
</dbReference>
<dbReference type="GO" id="GO:0050897">
    <property type="term" value="F:cobalt ion binding"/>
    <property type="evidence" value="ECO:0007669"/>
    <property type="project" value="TreeGrafter"/>
</dbReference>
<dbReference type="InterPro" id="IPR045861">
    <property type="entry name" value="CorA_cytoplasmic_dom"/>
</dbReference>
<dbReference type="InterPro" id="IPR045863">
    <property type="entry name" value="CorA_TM1_TM2"/>
</dbReference>
<feature type="transmembrane region" description="Helical" evidence="8">
    <location>
        <begin position="297"/>
        <end position="316"/>
    </location>
</feature>
<evidence type="ECO:0000256" key="2">
    <source>
        <dbReference type="ARBA" id="ARBA00009765"/>
    </source>
</evidence>